<dbReference type="RefSeq" id="WP_186866766.1">
    <property type="nucleotide sequence ID" value="NZ_JACOPH010000004.1"/>
</dbReference>
<accession>A0A923RST8</accession>
<keyword evidence="2" id="KW-1185">Reference proteome</keyword>
<evidence type="ECO:0000313" key="2">
    <source>
        <dbReference type="Proteomes" id="UP000606720"/>
    </source>
</evidence>
<dbReference type="EMBL" id="JACOPH010000004">
    <property type="protein sequence ID" value="MBC5713992.1"/>
    <property type="molecule type" value="Genomic_DNA"/>
</dbReference>
<dbReference type="Pfam" id="PF14199">
    <property type="entry name" value="DUF4317"/>
    <property type="match status" value="1"/>
</dbReference>
<protein>
    <submittedName>
        <fullName evidence="1">DUF4317 family protein</fullName>
    </submittedName>
</protein>
<sequence>MMQTGCIPLKRIRKSNSSWKRNADMDEKPMKAINIVDKKTTKIKTPDVEIKIDVEHSSNIEKRKIDSVTYLLVPLSVTSDIEIDGIRIN</sequence>
<gene>
    <name evidence="1" type="ORF">H8S17_07180</name>
</gene>
<dbReference type="AlphaFoldDB" id="A0A923RST8"/>
<dbReference type="Proteomes" id="UP000606720">
    <property type="component" value="Unassembled WGS sequence"/>
</dbReference>
<proteinExistence type="predicted"/>
<evidence type="ECO:0000313" key="1">
    <source>
        <dbReference type="EMBL" id="MBC5713992.1"/>
    </source>
</evidence>
<reference evidence="1" key="1">
    <citation type="submission" date="2020-08" db="EMBL/GenBank/DDBJ databases">
        <title>Genome public.</title>
        <authorList>
            <person name="Liu C."/>
            <person name="Sun Q."/>
        </authorList>
    </citation>
    <scope>NUCLEOTIDE SEQUENCE</scope>
    <source>
        <strain evidence="1">BX1005</strain>
    </source>
</reference>
<comment type="caution">
    <text evidence="1">The sequence shown here is derived from an EMBL/GenBank/DDBJ whole genome shotgun (WGS) entry which is preliminary data.</text>
</comment>
<name>A0A923RST8_9FIRM</name>
<organism evidence="1 2">
    <name type="scientific">Roseburia zhanii</name>
    <dbReference type="NCBI Taxonomy" id="2763064"/>
    <lineage>
        <taxon>Bacteria</taxon>
        <taxon>Bacillati</taxon>
        <taxon>Bacillota</taxon>
        <taxon>Clostridia</taxon>
        <taxon>Lachnospirales</taxon>
        <taxon>Lachnospiraceae</taxon>
        <taxon>Roseburia</taxon>
    </lineage>
</organism>
<dbReference type="InterPro" id="IPR025466">
    <property type="entry name" value="DUF4317"/>
</dbReference>